<comment type="caution">
    <text evidence="2">The sequence shown here is derived from an EMBL/GenBank/DDBJ whole genome shotgun (WGS) entry which is preliminary data.</text>
</comment>
<evidence type="ECO:0000313" key="3">
    <source>
        <dbReference type="Proteomes" id="UP000772434"/>
    </source>
</evidence>
<feature type="region of interest" description="Disordered" evidence="1">
    <location>
        <begin position="343"/>
        <end position="365"/>
    </location>
</feature>
<name>A0A9P5UBR1_9AGAR</name>
<dbReference type="OrthoDB" id="2874131at2759"/>
<dbReference type="AlphaFoldDB" id="A0A9P5UBR1"/>
<dbReference type="EMBL" id="JADNRY010000013">
    <property type="protein sequence ID" value="KAF9074385.1"/>
    <property type="molecule type" value="Genomic_DNA"/>
</dbReference>
<protein>
    <submittedName>
        <fullName evidence="2">Uncharacterized protein</fullName>
    </submittedName>
</protein>
<proteinExistence type="predicted"/>
<organism evidence="2 3">
    <name type="scientific">Rhodocollybia butyracea</name>
    <dbReference type="NCBI Taxonomy" id="206335"/>
    <lineage>
        <taxon>Eukaryota</taxon>
        <taxon>Fungi</taxon>
        <taxon>Dikarya</taxon>
        <taxon>Basidiomycota</taxon>
        <taxon>Agaricomycotina</taxon>
        <taxon>Agaricomycetes</taxon>
        <taxon>Agaricomycetidae</taxon>
        <taxon>Agaricales</taxon>
        <taxon>Marasmiineae</taxon>
        <taxon>Omphalotaceae</taxon>
        <taxon>Rhodocollybia</taxon>
    </lineage>
</organism>
<keyword evidence="3" id="KW-1185">Reference proteome</keyword>
<gene>
    <name evidence="2" type="ORF">BDP27DRAFT_1416268</name>
</gene>
<reference evidence="2" key="1">
    <citation type="submission" date="2020-11" db="EMBL/GenBank/DDBJ databases">
        <authorList>
            <consortium name="DOE Joint Genome Institute"/>
            <person name="Ahrendt S."/>
            <person name="Riley R."/>
            <person name="Andreopoulos W."/>
            <person name="Labutti K."/>
            <person name="Pangilinan J."/>
            <person name="Ruiz-Duenas F.J."/>
            <person name="Barrasa J.M."/>
            <person name="Sanchez-Garcia M."/>
            <person name="Camarero S."/>
            <person name="Miyauchi S."/>
            <person name="Serrano A."/>
            <person name="Linde D."/>
            <person name="Babiker R."/>
            <person name="Drula E."/>
            <person name="Ayuso-Fernandez I."/>
            <person name="Pacheco R."/>
            <person name="Padilla G."/>
            <person name="Ferreira P."/>
            <person name="Barriuso J."/>
            <person name="Kellner H."/>
            <person name="Castanera R."/>
            <person name="Alfaro M."/>
            <person name="Ramirez L."/>
            <person name="Pisabarro A.G."/>
            <person name="Kuo A."/>
            <person name="Tritt A."/>
            <person name="Lipzen A."/>
            <person name="He G."/>
            <person name="Yan M."/>
            <person name="Ng V."/>
            <person name="Cullen D."/>
            <person name="Martin F."/>
            <person name="Rosso M.-N."/>
            <person name="Henrissat B."/>
            <person name="Hibbett D."/>
            <person name="Martinez A.T."/>
            <person name="Grigoriev I.V."/>
        </authorList>
    </citation>
    <scope>NUCLEOTIDE SEQUENCE</scope>
    <source>
        <strain evidence="2">AH 40177</strain>
    </source>
</reference>
<evidence type="ECO:0000313" key="2">
    <source>
        <dbReference type="EMBL" id="KAF9074385.1"/>
    </source>
</evidence>
<dbReference type="Proteomes" id="UP000772434">
    <property type="component" value="Unassembled WGS sequence"/>
</dbReference>
<evidence type="ECO:0000256" key="1">
    <source>
        <dbReference type="SAM" id="MobiDB-lite"/>
    </source>
</evidence>
<sequence>MDSRYCSSIPQNVIAAIDVRPIGDLGPPGSSRPRFDYIVSAFVKNGHLLIVQSEDIPSLVSDDVFWASSYDEKPRLLRDDTALLSERLSVIASYVDTIDFEKVQYAILVPDGSSQRLVGQLSEEIPPFSAPFGWLPRVQESDVQVIQWMSLMRLRCLWNGRQVEVFLPDSFSRRWMIQQVINVVYLFGQRSIDITFEPLALVVRGTEIIGLMMAKTEGRFVELRDRALVYDTFAKLHKANIVYDGGISTTGLMIQNNKLRFTQCMHMFVADDAITSDMRQRNWQDLDKLFEDIPGQNELLLLDPSKLYTRPTLLGYIPDPERLFFDWTMLILTDVAATSSRDRKREFSRSKTVSRHRPKVSLADNHNSGSLLPIPSYPHKNLSYHPYRFGANTSKKNILLVFSEPTVHYGSNSQPTRIISKRQIVSRGKVRAVSVDSDRDVEDDATLVGDDEKWSEVGHL</sequence>
<accession>A0A9P5UBR1</accession>